<dbReference type="PANTHER" id="PTHR46272">
    <property type="entry name" value="G_PROTEIN_RECEP_F1_2 DOMAIN-CONTAINING PROTEIN"/>
    <property type="match status" value="1"/>
</dbReference>
<dbReference type="PaxDb" id="8355-A0A1L8H6D7"/>
<dbReference type="PANTHER" id="PTHR46272:SF5">
    <property type="entry name" value="G-PROTEIN COUPLED RECEPTORS FAMILY 1 PROFILE DOMAIN-CONTAINING PROTEIN"/>
    <property type="match status" value="1"/>
</dbReference>
<dbReference type="InterPro" id="IPR000276">
    <property type="entry name" value="GPCR_Rhodpsn"/>
</dbReference>
<evidence type="ECO:0000256" key="4">
    <source>
        <dbReference type="ARBA" id="ARBA00022989"/>
    </source>
</evidence>
<evidence type="ECO:0000256" key="5">
    <source>
        <dbReference type="ARBA" id="ARBA00023040"/>
    </source>
</evidence>
<dbReference type="GO" id="GO:0007186">
    <property type="term" value="P:G protein-coupled receptor signaling pathway"/>
    <property type="evidence" value="ECO:0000318"/>
    <property type="project" value="GO_Central"/>
</dbReference>
<evidence type="ECO:0000313" key="11">
    <source>
        <dbReference type="Proteomes" id="UP000186698"/>
    </source>
</evidence>
<dbReference type="CDD" id="cd14978">
    <property type="entry name" value="7tmA_FMRFamide_R-like"/>
    <property type="match status" value="1"/>
</dbReference>
<dbReference type="GO" id="GO:0004930">
    <property type="term" value="F:G protein-coupled receptor activity"/>
    <property type="evidence" value="ECO:0007669"/>
    <property type="project" value="UniProtKB-KW"/>
</dbReference>
<name>A0A1L8H6D7_XENLA</name>
<dbReference type="GO" id="GO:0005886">
    <property type="term" value="C:plasma membrane"/>
    <property type="evidence" value="ECO:0000318"/>
    <property type="project" value="GO_Central"/>
</dbReference>
<organism evidence="11 12">
    <name type="scientific">Xenopus laevis</name>
    <name type="common">African clawed frog</name>
    <dbReference type="NCBI Taxonomy" id="8355"/>
    <lineage>
        <taxon>Eukaryota</taxon>
        <taxon>Metazoa</taxon>
        <taxon>Chordata</taxon>
        <taxon>Craniata</taxon>
        <taxon>Vertebrata</taxon>
        <taxon>Euteleostomi</taxon>
        <taxon>Amphibia</taxon>
        <taxon>Batrachia</taxon>
        <taxon>Anura</taxon>
        <taxon>Pipoidea</taxon>
        <taxon>Pipidae</taxon>
        <taxon>Xenopodinae</taxon>
        <taxon>Xenopus</taxon>
        <taxon>Xenopus</taxon>
    </lineage>
</organism>
<dbReference type="GeneID" id="108708897"/>
<keyword evidence="7 9" id="KW-0675">Receptor</keyword>
<keyword evidence="8 9" id="KW-0807">Transducer</keyword>
<proteinExistence type="inferred from homology"/>
<dbReference type="InterPro" id="IPR052477">
    <property type="entry name" value="Orphan_GPCR1"/>
</dbReference>
<sequence length="348" mass="40116">MTAEPWMITLQKVFYPLLTVIGIPSNIITFLIFWRRDCGISPSCRCYMMAISVADTMVIIQIVIIEMILQYHTPEPFWSRIPWCMIRDVLAYGAYNSSVWLVVCFTIERFVAIRTCHLKPKFCTRNCTLCIIALVFLCSHLFSVPYYWSNESQKVNNTETYTCVYSTHPPTPTYAEGLVWFQAALVYIVPYIIIFTLNGLILRQICQSNKVQCGMQPNHESSPSLRKLSKQKMRSVVLLVTVSMTFAYLCTTRFVTQIMIKTLYYGQKRRDYTKAINIAADIGTMLDLSNAAINMYLYACTQERFRKELMDVGKALTNLCHVLQQKKQMSMVFHFSLSNRVHSSDAGE</sequence>
<dbReference type="Bgee" id="108708897">
    <property type="expression patterns" value="Expressed in zone of skin and 5 other cell types or tissues"/>
</dbReference>
<evidence type="ECO:0000256" key="9">
    <source>
        <dbReference type="RuleBase" id="RU000688"/>
    </source>
</evidence>
<comment type="similarity">
    <text evidence="9">Belongs to the G-protein coupled receptor 1 family.</text>
</comment>
<evidence type="ECO:0000256" key="3">
    <source>
        <dbReference type="ARBA" id="ARBA00022692"/>
    </source>
</evidence>
<evidence type="ECO:0000259" key="10">
    <source>
        <dbReference type="PROSITE" id="PS50262"/>
    </source>
</evidence>
<gene>
    <name evidence="12" type="primary">LOC108708897</name>
</gene>
<dbReference type="Pfam" id="PF00001">
    <property type="entry name" value="7tm_1"/>
    <property type="match status" value="1"/>
</dbReference>
<dbReference type="SUPFAM" id="SSF81321">
    <property type="entry name" value="Family A G protein-coupled receptor-like"/>
    <property type="match status" value="1"/>
</dbReference>
<keyword evidence="11" id="KW-1185">Reference proteome</keyword>
<evidence type="ECO:0000256" key="6">
    <source>
        <dbReference type="ARBA" id="ARBA00023136"/>
    </source>
</evidence>
<evidence type="ECO:0000256" key="2">
    <source>
        <dbReference type="ARBA" id="ARBA00022475"/>
    </source>
</evidence>
<dbReference type="Proteomes" id="UP000186698">
    <property type="component" value="Chromosome 2S"/>
</dbReference>
<keyword evidence="6" id="KW-0472">Membrane</keyword>
<dbReference type="PROSITE" id="PS50262">
    <property type="entry name" value="G_PROTEIN_RECEP_F1_2"/>
    <property type="match status" value="1"/>
</dbReference>
<dbReference type="PRINTS" id="PR00237">
    <property type="entry name" value="GPCRRHODOPSN"/>
</dbReference>
<dbReference type="AlphaFoldDB" id="A0A1L8H6D7"/>
<evidence type="ECO:0000256" key="7">
    <source>
        <dbReference type="ARBA" id="ARBA00023170"/>
    </source>
</evidence>
<dbReference type="InterPro" id="IPR017452">
    <property type="entry name" value="GPCR_Rhodpsn_7TM"/>
</dbReference>
<feature type="domain" description="G-protein coupled receptors family 1 profile" evidence="10">
    <location>
        <begin position="25"/>
        <end position="298"/>
    </location>
</feature>
<evidence type="ECO:0000256" key="8">
    <source>
        <dbReference type="ARBA" id="ARBA00023224"/>
    </source>
</evidence>
<accession>A0A1L8H6D7</accession>
<dbReference type="OrthoDB" id="10040416at2759"/>
<protein>
    <submittedName>
        <fullName evidence="12">Probable G-protein coupled receptor 142</fullName>
    </submittedName>
</protein>
<dbReference type="PROSITE" id="PS00237">
    <property type="entry name" value="G_PROTEIN_RECEP_F1_1"/>
    <property type="match status" value="1"/>
</dbReference>
<keyword evidence="4" id="KW-1133">Transmembrane helix</keyword>
<dbReference type="KEGG" id="xla:108708897"/>
<keyword evidence="5 9" id="KW-0297">G-protein coupled receptor</keyword>
<dbReference type="OMA" id="FNYGAYN"/>
<reference evidence="11" key="1">
    <citation type="submission" date="2024-06" db="UniProtKB">
        <authorList>
            <consortium name="RefSeq"/>
        </authorList>
    </citation>
    <scope>NUCLEOTIDE SEQUENCE [LARGE SCALE GENOMIC DNA]</scope>
    <source>
        <strain evidence="11">J_2021</strain>
    </source>
</reference>
<evidence type="ECO:0000256" key="1">
    <source>
        <dbReference type="ARBA" id="ARBA00004651"/>
    </source>
</evidence>
<keyword evidence="3 9" id="KW-0812">Transmembrane</keyword>
<reference evidence="12" key="2">
    <citation type="submission" date="2025-08" db="UniProtKB">
        <authorList>
            <consortium name="RefSeq"/>
        </authorList>
    </citation>
    <scope>IDENTIFICATION</scope>
    <source>
        <strain evidence="12">J_2021</strain>
        <tissue evidence="12">Erythrocytes</tissue>
    </source>
</reference>
<evidence type="ECO:0000313" key="12">
    <source>
        <dbReference type="RefSeq" id="XP_018104047.1"/>
    </source>
</evidence>
<dbReference type="Gene3D" id="1.20.1070.10">
    <property type="entry name" value="Rhodopsin 7-helix transmembrane proteins"/>
    <property type="match status" value="1"/>
</dbReference>
<comment type="subcellular location">
    <subcellularLocation>
        <location evidence="1">Cell membrane</location>
        <topology evidence="1">Multi-pass membrane protein</topology>
    </subcellularLocation>
</comment>
<keyword evidence="2" id="KW-1003">Cell membrane</keyword>
<dbReference type="RefSeq" id="XP_018104047.1">
    <property type="nucleotide sequence ID" value="XM_018248558.2"/>
</dbReference>